<feature type="region of interest" description="Disordered" evidence="2">
    <location>
        <begin position="396"/>
        <end position="518"/>
    </location>
</feature>
<feature type="chain" id="PRO_5046423959" description="FimV N-terminal domain-containing protein" evidence="3">
    <location>
        <begin position="25"/>
        <end position="1043"/>
    </location>
</feature>
<gene>
    <name evidence="5" type="ORF">CKO31_18670</name>
</gene>
<dbReference type="InterPro" id="IPR020012">
    <property type="entry name" value="LysM_FimV"/>
</dbReference>
<dbReference type="RefSeq" id="WP_200240518.1">
    <property type="nucleotide sequence ID" value="NZ_NRRV01000056.1"/>
</dbReference>
<feature type="signal peptide" evidence="3">
    <location>
        <begin position="1"/>
        <end position="24"/>
    </location>
</feature>
<feature type="compositionally biased region" description="Basic and acidic residues" evidence="2">
    <location>
        <begin position="918"/>
        <end position="928"/>
    </location>
</feature>
<dbReference type="Pfam" id="PF25800">
    <property type="entry name" value="FimV_N"/>
    <property type="match status" value="1"/>
</dbReference>
<dbReference type="NCBIfam" id="TIGR03505">
    <property type="entry name" value="FimV_core"/>
    <property type="match status" value="1"/>
</dbReference>
<feature type="compositionally biased region" description="Low complexity" evidence="2">
    <location>
        <begin position="942"/>
        <end position="962"/>
    </location>
</feature>
<feature type="compositionally biased region" description="Low complexity" evidence="2">
    <location>
        <begin position="162"/>
        <end position="174"/>
    </location>
</feature>
<dbReference type="SUPFAM" id="SSF48452">
    <property type="entry name" value="TPR-like"/>
    <property type="match status" value="1"/>
</dbReference>
<evidence type="ECO:0000313" key="5">
    <source>
        <dbReference type="EMBL" id="MBK1632731.1"/>
    </source>
</evidence>
<protein>
    <recommendedName>
        <fullName evidence="4">FimV N-terminal domain-containing protein</fullName>
    </recommendedName>
</protein>
<sequence length="1043" mass="108899">MLPKPALVIAAVLLLTSLPGTATALGLGGMRTQSALNQPFYAEIELTDVSPDEIDAVKARLASRAEFAKAGAERPHFLTRLQFTPAIGMDGRPYIQVSSREPIREPYLDFLVEVIWPSGRLVKEYTVLLDPPARGTSAPPRVVAPQTSAPRRRPPPEPEPAPALRRSPAAAQQTERQRQEPRPGQQSAPRRQAAAPRTPAPVPPQAQDTRFPLYYGPVQRGATLTAIARDMTPPGATVEQTAMAIFRNNQDAFMRGNINMLRVGVDLVVPTAEELFALDQSAARREFEDALAGRSVNSSPITDVPSDARLRIAAAGEPEPPPPGAPSGEALPPPAVEPDLRQDLLMVQETTESNRQEATELRNRIGELEQQLRDIQRLLELRNEQLAELQQAVTAGEQPLPTAGDLPTPAPPAGAARMRPAPAPDEPADADGVPTPRRGGEALAQGEPAPGPGERAPAEPLEAPELAAAPPGASAAGAADPAGGNGDGQASETAAPAAESNGSGNPDGGQQPFWHGALATAQGVSASMPPWALPAAGGTVVLGGLGLLAYRRRRQLAEDADEGVLAHAPGGSRLGASRSRRDSGVEPGFGAAAAAAEELSIDPLPELDEDAPPASQQQGAQAGGGAIDVQTGLPVGVVSNMPDDQPETQDADIIAEADIYILYGRYREAEALLREELERAPESPELRYKLGEALLGSGSQAALAELLDAMRAAGQDGEDAAKWARLENGLAGLSADDDAADGEPSAPGPWSAPVDGAPTPMGADQPLGAAATRTGDALGDDGGTDLGFSVQDVVPPSAEELRGQMGDLELDLPALDDFDDERQSTRTPDDRPDDPGLREAADADAPAMAPFDLRLDVPAAAPQSPGLRESGDGDRLDLDLSDLEQLTRSPSDSEPADLSLPPAEDPPAEEPPLLGADGGRDDAADDGHPALPDPLAPEQAEPQTQWQSAQGQGQTQPAGTSAEAQDEPGAAGPWEDSIANDVLSSQWHTDGGLWDEAATKMDLARAYVEMEDPDAARAILEEVVEEGSEQQRADAKALLAKLG</sequence>
<feature type="compositionally biased region" description="Low complexity" evidence="2">
    <location>
        <begin position="441"/>
        <end position="482"/>
    </location>
</feature>
<feature type="region of interest" description="Disordered" evidence="2">
    <location>
        <begin position="314"/>
        <end position="336"/>
    </location>
</feature>
<comment type="caution">
    <text evidence="5">The sequence shown here is derived from an EMBL/GenBank/DDBJ whole genome shotgun (WGS) entry which is preliminary data.</text>
</comment>
<keyword evidence="1" id="KW-0175">Coiled coil</keyword>
<proteinExistence type="predicted"/>
<feature type="region of interest" description="Disordered" evidence="2">
    <location>
        <begin position="604"/>
        <end position="626"/>
    </location>
</feature>
<evidence type="ECO:0000313" key="6">
    <source>
        <dbReference type="Proteomes" id="UP000748752"/>
    </source>
</evidence>
<feature type="compositionally biased region" description="Basic and acidic residues" evidence="2">
    <location>
        <begin position="869"/>
        <end position="878"/>
    </location>
</feature>
<evidence type="ECO:0000256" key="3">
    <source>
        <dbReference type="SAM" id="SignalP"/>
    </source>
</evidence>
<feature type="compositionally biased region" description="Low complexity" evidence="2">
    <location>
        <begin position="767"/>
        <end position="777"/>
    </location>
</feature>
<feature type="region of interest" description="Disordered" evidence="2">
    <location>
        <begin position="559"/>
        <end position="587"/>
    </location>
</feature>
<evidence type="ECO:0000256" key="2">
    <source>
        <dbReference type="SAM" id="MobiDB-lite"/>
    </source>
</evidence>
<dbReference type="Gene3D" id="1.20.58.2200">
    <property type="match status" value="1"/>
</dbReference>
<dbReference type="InterPro" id="IPR020011">
    <property type="entry name" value="FimV_C"/>
</dbReference>
<feature type="region of interest" description="Disordered" evidence="2">
    <location>
        <begin position="130"/>
        <end position="211"/>
    </location>
</feature>
<evidence type="ECO:0000256" key="1">
    <source>
        <dbReference type="SAM" id="Coils"/>
    </source>
</evidence>
<dbReference type="Proteomes" id="UP000748752">
    <property type="component" value="Unassembled WGS sequence"/>
</dbReference>
<name>A0ABS1CLC8_9GAMM</name>
<dbReference type="NCBIfam" id="TIGR03504">
    <property type="entry name" value="FimV_Cterm"/>
    <property type="match status" value="1"/>
</dbReference>
<evidence type="ECO:0000259" key="4">
    <source>
        <dbReference type="Pfam" id="PF25800"/>
    </source>
</evidence>
<dbReference type="InterPro" id="IPR011990">
    <property type="entry name" value="TPR-like_helical_dom_sf"/>
</dbReference>
<dbReference type="EMBL" id="NRRV01000056">
    <property type="protein sequence ID" value="MBK1632731.1"/>
    <property type="molecule type" value="Genomic_DNA"/>
</dbReference>
<feature type="coiled-coil region" evidence="1">
    <location>
        <begin position="351"/>
        <end position="392"/>
    </location>
</feature>
<feature type="compositionally biased region" description="Acidic residues" evidence="2">
    <location>
        <begin position="808"/>
        <end position="820"/>
    </location>
</feature>
<feature type="compositionally biased region" description="Low complexity" evidence="2">
    <location>
        <begin position="182"/>
        <end position="197"/>
    </location>
</feature>
<dbReference type="Gene3D" id="1.25.40.10">
    <property type="entry name" value="Tetratricopeptide repeat domain"/>
    <property type="match status" value="1"/>
</dbReference>
<keyword evidence="3" id="KW-0732">Signal</keyword>
<feature type="compositionally biased region" description="Pro residues" evidence="2">
    <location>
        <begin position="318"/>
        <end position="336"/>
    </location>
</feature>
<feature type="compositionally biased region" description="Low complexity" evidence="2">
    <location>
        <begin position="399"/>
        <end position="420"/>
    </location>
</feature>
<dbReference type="InterPro" id="IPR038440">
    <property type="entry name" value="FimV_C_sf"/>
</dbReference>
<reference evidence="5 6" key="1">
    <citation type="journal article" date="2020" name="Microorganisms">
        <title>Osmotic Adaptation and Compatible Solute Biosynthesis of Phototrophic Bacteria as Revealed from Genome Analyses.</title>
        <authorList>
            <person name="Imhoff J.F."/>
            <person name="Rahn T."/>
            <person name="Kunzel S."/>
            <person name="Keller A."/>
            <person name="Neulinger S.C."/>
        </authorList>
    </citation>
    <scope>NUCLEOTIDE SEQUENCE [LARGE SCALE GENOMIC DNA]</scope>
    <source>
        <strain evidence="5 6">DSM 6210</strain>
    </source>
</reference>
<keyword evidence="6" id="KW-1185">Reference proteome</keyword>
<organism evidence="5 6">
    <name type="scientific">Thiohalocapsa halophila</name>
    <dbReference type="NCBI Taxonomy" id="69359"/>
    <lineage>
        <taxon>Bacteria</taxon>
        <taxon>Pseudomonadati</taxon>
        <taxon>Pseudomonadota</taxon>
        <taxon>Gammaproteobacteria</taxon>
        <taxon>Chromatiales</taxon>
        <taxon>Chromatiaceae</taxon>
        <taxon>Thiohalocapsa</taxon>
    </lineage>
</organism>
<dbReference type="InterPro" id="IPR057840">
    <property type="entry name" value="FimV_N"/>
</dbReference>
<feature type="region of interest" description="Disordered" evidence="2">
    <location>
        <begin position="733"/>
        <end position="983"/>
    </location>
</feature>
<accession>A0ABS1CLC8</accession>
<feature type="domain" description="FimV N-terminal" evidence="4">
    <location>
        <begin position="25"/>
        <end position="132"/>
    </location>
</feature>
<feature type="compositionally biased region" description="Basic and acidic residues" evidence="2">
    <location>
        <begin position="821"/>
        <end position="841"/>
    </location>
</feature>